<evidence type="ECO:0000259" key="11">
    <source>
        <dbReference type="Pfam" id="PF02602"/>
    </source>
</evidence>
<evidence type="ECO:0000256" key="3">
    <source>
        <dbReference type="ARBA" id="ARBA00018323"/>
    </source>
</evidence>
<dbReference type="GO" id="GO:0004851">
    <property type="term" value="F:uroporphyrin-III C-methyltransferase activity"/>
    <property type="evidence" value="ECO:0007669"/>
    <property type="project" value="UniProtKB-EC"/>
</dbReference>
<evidence type="ECO:0000313" key="12">
    <source>
        <dbReference type="EMBL" id="KON93096.1"/>
    </source>
</evidence>
<dbReference type="InterPro" id="IPR000878">
    <property type="entry name" value="4pyrrol_Mease"/>
</dbReference>
<gene>
    <name evidence="12" type="ORF">AF333_25830</name>
    <name evidence="13" type="ORF">SAMN04487909_14025</name>
</gene>
<dbReference type="EMBL" id="LGUG01000005">
    <property type="protein sequence ID" value="KON93096.1"/>
    <property type="molecule type" value="Genomic_DNA"/>
</dbReference>
<sequence length="490" mass="54340">MSMGKVYLVGAGPGDEKLITVRGLECLRRADTIVYDRLANPRLLRFAKPGAEFIFCGKFPKHHTLRQEAINELLVRKAQEGKQVVRLKGGDPSVFGRVGEEAAELASHGIEYEIVPGITAGIAAPAYAGIPVTHREYGTSFAVVTGHAKTSDGKPAVDWMSLGGIDTLAFYMGVKNLRYICDSLIQHGRHPQTPVALVRWGTMGGQQTVQGTLETIVRKVEEVGLENPAITLVGDIVALREQIRWFENKPLFGRRILVARTGGEQGNLADALSERGADVIEYPYFSVHERSDEIVVETIARSGEYERILFTSPESVTFFFAAYRRSGRDIRELKAMFYTLSRRTGQKLQEMGFASEIVQPFSASDKWLVVGEACILKNREQYETEWGTCDLLAIYEKEECYEYNANMVRLLRGEPIDTIVFPSAASVETLVRYLERAEIDPYAMFSVASLVCMGERTAEAIQAAGYSAERAASPTLESLIACLITEKVNE</sequence>
<comment type="similarity">
    <text evidence="1 9">Belongs to the precorrin methyltransferase family.</text>
</comment>
<dbReference type="GeneID" id="42308546"/>
<dbReference type="NCBIfam" id="TIGR01469">
    <property type="entry name" value="cobA_cysG_Cterm"/>
    <property type="match status" value="1"/>
</dbReference>
<dbReference type="InterPro" id="IPR014777">
    <property type="entry name" value="4pyrrole_Mease_sub1"/>
</dbReference>
<keyword evidence="6" id="KW-0949">S-adenosyl-L-methionine</keyword>
<dbReference type="InterPro" id="IPR035996">
    <property type="entry name" value="4pyrrol_Methylase_sf"/>
</dbReference>
<dbReference type="CDD" id="cd11642">
    <property type="entry name" value="SUMT"/>
    <property type="match status" value="1"/>
</dbReference>
<dbReference type="RefSeq" id="WP_043063641.1">
    <property type="nucleotide sequence ID" value="NZ_BJOA01000135.1"/>
</dbReference>
<dbReference type="FunFam" id="3.40.1010.10:FF:000001">
    <property type="entry name" value="Siroheme synthase"/>
    <property type="match status" value="1"/>
</dbReference>
<dbReference type="PROSITE" id="PS00839">
    <property type="entry name" value="SUMT_1"/>
    <property type="match status" value="1"/>
</dbReference>
<evidence type="ECO:0000313" key="15">
    <source>
        <dbReference type="Proteomes" id="UP000182836"/>
    </source>
</evidence>
<dbReference type="Pfam" id="PF00590">
    <property type="entry name" value="TP_methylase"/>
    <property type="match status" value="1"/>
</dbReference>
<dbReference type="GO" id="GO:0004852">
    <property type="term" value="F:uroporphyrinogen-III synthase activity"/>
    <property type="evidence" value="ECO:0007669"/>
    <property type="project" value="InterPro"/>
</dbReference>
<keyword evidence="4 9" id="KW-0489">Methyltransferase</keyword>
<organism evidence="12 14">
    <name type="scientific">Aneurinibacillus migulanus</name>
    <name type="common">Bacillus migulanus</name>
    <dbReference type="NCBI Taxonomy" id="47500"/>
    <lineage>
        <taxon>Bacteria</taxon>
        <taxon>Bacillati</taxon>
        <taxon>Bacillota</taxon>
        <taxon>Bacilli</taxon>
        <taxon>Bacillales</taxon>
        <taxon>Paenibacillaceae</taxon>
        <taxon>Aneurinibacillus group</taxon>
        <taxon>Aneurinibacillus</taxon>
    </lineage>
</organism>
<proteinExistence type="inferred from homology"/>
<dbReference type="NCBIfam" id="NF004790">
    <property type="entry name" value="PRK06136.1"/>
    <property type="match status" value="1"/>
</dbReference>
<dbReference type="SUPFAM" id="SSF69618">
    <property type="entry name" value="HemD-like"/>
    <property type="match status" value="1"/>
</dbReference>
<evidence type="ECO:0000256" key="6">
    <source>
        <dbReference type="ARBA" id="ARBA00022691"/>
    </source>
</evidence>
<reference evidence="13 15" key="2">
    <citation type="submission" date="2016-10" db="EMBL/GenBank/DDBJ databases">
        <authorList>
            <person name="de Groot N.N."/>
        </authorList>
    </citation>
    <scope>NUCLEOTIDE SEQUENCE [LARGE SCALE GENOMIC DNA]</scope>
    <source>
        <strain evidence="13 15">DSM 2895</strain>
    </source>
</reference>
<dbReference type="PANTHER" id="PTHR45790">
    <property type="entry name" value="SIROHEME SYNTHASE-RELATED"/>
    <property type="match status" value="1"/>
</dbReference>
<evidence type="ECO:0000256" key="7">
    <source>
        <dbReference type="ARBA" id="ARBA00023244"/>
    </source>
</evidence>
<keyword evidence="14" id="KW-1185">Reference proteome</keyword>
<evidence type="ECO:0000256" key="1">
    <source>
        <dbReference type="ARBA" id="ARBA00005879"/>
    </source>
</evidence>
<dbReference type="SUPFAM" id="SSF53790">
    <property type="entry name" value="Tetrapyrrole methylase"/>
    <property type="match status" value="1"/>
</dbReference>
<dbReference type="PATRIC" id="fig|47500.8.peg.86"/>
<evidence type="ECO:0000256" key="9">
    <source>
        <dbReference type="RuleBase" id="RU003960"/>
    </source>
</evidence>
<dbReference type="EC" id="2.1.1.107" evidence="2"/>
<accession>A0A0D1VJA7</accession>
<dbReference type="Gene3D" id="3.30.950.10">
    <property type="entry name" value="Methyltransferase, Cobalt-precorrin-4 Transmethylase, Domain 2"/>
    <property type="match status" value="1"/>
</dbReference>
<feature type="domain" description="Tetrapyrrole biosynthesis uroporphyrinogen III synthase" evidence="11">
    <location>
        <begin position="393"/>
        <end position="481"/>
    </location>
</feature>
<dbReference type="InterPro" id="IPR006366">
    <property type="entry name" value="CobA/CysG_C"/>
</dbReference>
<dbReference type="Proteomes" id="UP000182836">
    <property type="component" value="Unassembled WGS sequence"/>
</dbReference>
<protein>
    <recommendedName>
        <fullName evidence="3">Uroporphyrinogen-III C-methyltransferase</fullName>
        <ecNumber evidence="2">2.1.1.107</ecNumber>
    </recommendedName>
    <alternativeName>
        <fullName evidence="8">Uroporphyrinogen III methylase</fullName>
    </alternativeName>
</protein>
<dbReference type="Gene3D" id="3.40.1010.10">
    <property type="entry name" value="Cobalt-precorrin-4 Transmethylase, Domain 1"/>
    <property type="match status" value="1"/>
</dbReference>
<dbReference type="STRING" id="47500.AF333_25830"/>
<dbReference type="AlphaFoldDB" id="A0A0D1VJA7"/>
<keyword evidence="5 9" id="KW-0808">Transferase</keyword>
<dbReference type="InterPro" id="IPR014776">
    <property type="entry name" value="4pyrrole_Mease_sub2"/>
</dbReference>
<reference evidence="12 14" key="1">
    <citation type="submission" date="2015-07" db="EMBL/GenBank/DDBJ databases">
        <title>Fjat-14205 dsm 2895.</title>
        <authorList>
            <person name="Liu B."/>
            <person name="Wang J."/>
            <person name="Zhu Y."/>
            <person name="Liu G."/>
            <person name="Chen Q."/>
            <person name="Chen Z."/>
            <person name="Lan J."/>
            <person name="Che J."/>
            <person name="Ge C."/>
            <person name="Shi H."/>
            <person name="Pan Z."/>
            <person name="Liu X."/>
        </authorList>
    </citation>
    <scope>NUCLEOTIDE SEQUENCE [LARGE SCALE GENOMIC DNA]</scope>
    <source>
        <strain evidence="12 14">DSM 2895</strain>
    </source>
</reference>
<evidence type="ECO:0000256" key="4">
    <source>
        <dbReference type="ARBA" id="ARBA00022603"/>
    </source>
</evidence>
<name>A0A0D1VJA7_ANEMI</name>
<feature type="domain" description="Tetrapyrrole biosynthesis uroporphyrinogen III synthase" evidence="11">
    <location>
        <begin position="268"/>
        <end position="360"/>
    </location>
</feature>
<dbReference type="InterPro" id="IPR050161">
    <property type="entry name" value="Siro_Cobalamin_biosynth"/>
</dbReference>
<feature type="domain" description="Tetrapyrrole methylase" evidence="10">
    <location>
        <begin position="5"/>
        <end position="216"/>
    </location>
</feature>
<dbReference type="CDD" id="cd06578">
    <property type="entry name" value="HemD"/>
    <property type="match status" value="1"/>
</dbReference>
<evidence type="ECO:0000256" key="8">
    <source>
        <dbReference type="ARBA" id="ARBA00079776"/>
    </source>
</evidence>
<dbReference type="Gene3D" id="3.40.50.10090">
    <property type="match status" value="2"/>
</dbReference>
<dbReference type="InterPro" id="IPR036108">
    <property type="entry name" value="4pyrrol_syn_uPrphyn_synt_sf"/>
</dbReference>
<dbReference type="GO" id="GO:0032259">
    <property type="term" value="P:methylation"/>
    <property type="evidence" value="ECO:0007669"/>
    <property type="project" value="UniProtKB-KW"/>
</dbReference>
<evidence type="ECO:0000313" key="14">
    <source>
        <dbReference type="Proteomes" id="UP000037269"/>
    </source>
</evidence>
<dbReference type="Pfam" id="PF02602">
    <property type="entry name" value="HEM4"/>
    <property type="match status" value="2"/>
</dbReference>
<evidence type="ECO:0000313" key="13">
    <source>
        <dbReference type="EMBL" id="SDK13378.1"/>
    </source>
</evidence>
<dbReference type="InterPro" id="IPR003754">
    <property type="entry name" value="4pyrrol_synth_uPrphyn_synth"/>
</dbReference>
<dbReference type="GO" id="GO:0019354">
    <property type="term" value="P:siroheme biosynthetic process"/>
    <property type="evidence" value="ECO:0007669"/>
    <property type="project" value="InterPro"/>
</dbReference>
<dbReference type="PANTHER" id="PTHR45790:SF3">
    <property type="entry name" value="S-ADENOSYL-L-METHIONINE-DEPENDENT UROPORPHYRINOGEN III METHYLTRANSFERASE, CHLOROPLASTIC"/>
    <property type="match status" value="1"/>
</dbReference>
<dbReference type="InterPro" id="IPR003043">
    <property type="entry name" value="Uropor_MeTrfase_CS"/>
</dbReference>
<dbReference type="OrthoDB" id="9815856at2"/>
<dbReference type="PROSITE" id="PS00840">
    <property type="entry name" value="SUMT_2"/>
    <property type="match status" value="1"/>
</dbReference>
<dbReference type="Proteomes" id="UP000037269">
    <property type="component" value="Unassembled WGS sequence"/>
</dbReference>
<keyword evidence="7" id="KW-0627">Porphyrin biosynthesis</keyword>
<evidence type="ECO:0000256" key="5">
    <source>
        <dbReference type="ARBA" id="ARBA00022679"/>
    </source>
</evidence>
<dbReference type="FunFam" id="3.30.950.10:FF:000001">
    <property type="entry name" value="Siroheme synthase"/>
    <property type="match status" value="1"/>
</dbReference>
<dbReference type="EMBL" id="FNED01000040">
    <property type="protein sequence ID" value="SDK13378.1"/>
    <property type="molecule type" value="Genomic_DNA"/>
</dbReference>
<evidence type="ECO:0000259" key="10">
    <source>
        <dbReference type="Pfam" id="PF00590"/>
    </source>
</evidence>
<evidence type="ECO:0000256" key="2">
    <source>
        <dbReference type="ARBA" id="ARBA00012162"/>
    </source>
</evidence>